<proteinExistence type="predicted"/>
<organism evidence="1 2">
    <name type="scientific">Entomophthora muscae</name>
    <dbReference type="NCBI Taxonomy" id="34485"/>
    <lineage>
        <taxon>Eukaryota</taxon>
        <taxon>Fungi</taxon>
        <taxon>Fungi incertae sedis</taxon>
        <taxon>Zoopagomycota</taxon>
        <taxon>Entomophthoromycotina</taxon>
        <taxon>Entomophthoromycetes</taxon>
        <taxon>Entomophthorales</taxon>
        <taxon>Entomophthoraceae</taxon>
        <taxon>Entomophthora</taxon>
    </lineage>
</organism>
<accession>A0ACC2TYW0</accession>
<dbReference type="EMBL" id="QTSX02001681">
    <property type="protein sequence ID" value="KAJ9079636.1"/>
    <property type="molecule type" value="Genomic_DNA"/>
</dbReference>
<name>A0ACC2TYW0_9FUNG</name>
<reference evidence="1" key="1">
    <citation type="submission" date="2022-04" db="EMBL/GenBank/DDBJ databases">
        <title>Genome of the entomopathogenic fungus Entomophthora muscae.</title>
        <authorList>
            <person name="Elya C."/>
            <person name="Lovett B.R."/>
            <person name="Lee E."/>
            <person name="Macias A.M."/>
            <person name="Hajek A.E."/>
            <person name="De Bivort B.L."/>
            <person name="Kasson M.T."/>
            <person name="De Fine Licht H.H."/>
            <person name="Stajich J.E."/>
        </authorList>
    </citation>
    <scope>NUCLEOTIDE SEQUENCE</scope>
    <source>
        <strain evidence="1">Berkeley</strain>
    </source>
</reference>
<protein>
    <submittedName>
        <fullName evidence="1">[4Fe-4S] proteins maturation</fullName>
    </submittedName>
</protein>
<keyword evidence="2" id="KW-1185">Reference proteome</keyword>
<gene>
    <name evidence="1" type="primary">ISA2_2</name>
    <name evidence="1" type="ORF">DSO57_1033312</name>
</gene>
<evidence type="ECO:0000313" key="2">
    <source>
        <dbReference type="Proteomes" id="UP001165960"/>
    </source>
</evidence>
<evidence type="ECO:0000313" key="1">
    <source>
        <dbReference type="EMBL" id="KAJ9079636.1"/>
    </source>
</evidence>
<comment type="caution">
    <text evidence="1">The sequence shown here is derived from an EMBL/GenBank/DDBJ whole genome shotgun (WGS) entry which is preliminary data.</text>
</comment>
<dbReference type="Proteomes" id="UP001165960">
    <property type="component" value="Unassembled WGS sequence"/>
</dbReference>
<sequence length="181" mass="19706">MFRQTAIFYFPRKVTYATSCCPILKINQAVAAPSTPTSFKFTPLFQRNVHSSPSLKQVVSKNYKGKILPPSASINISENAVKQLIKIQSQAKNSKEALRVILESGGCHGFKIMFDLSDNLGEDDILIEKDGAKVVIDQAFLPLLAGSTVEYTQELIGSTFKIVDNPNAASGCGCGISFELK</sequence>